<organism evidence="1 2">
    <name type="scientific">Lentithecium fluviatile CBS 122367</name>
    <dbReference type="NCBI Taxonomy" id="1168545"/>
    <lineage>
        <taxon>Eukaryota</taxon>
        <taxon>Fungi</taxon>
        <taxon>Dikarya</taxon>
        <taxon>Ascomycota</taxon>
        <taxon>Pezizomycotina</taxon>
        <taxon>Dothideomycetes</taxon>
        <taxon>Pleosporomycetidae</taxon>
        <taxon>Pleosporales</taxon>
        <taxon>Massarineae</taxon>
        <taxon>Lentitheciaceae</taxon>
        <taxon>Lentithecium</taxon>
    </lineage>
</organism>
<evidence type="ECO:0000313" key="1">
    <source>
        <dbReference type="EMBL" id="KAF2676959.1"/>
    </source>
</evidence>
<gene>
    <name evidence="1" type="ORF">K458DRAFT_396393</name>
</gene>
<protein>
    <submittedName>
        <fullName evidence="1">Uncharacterized protein</fullName>
    </submittedName>
</protein>
<name>A0A6G1IGD3_9PLEO</name>
<evidence type="ECO:0000313" key="2">
    <source>
        <dbReference type="Proteomes" id="UP000799291"/>
    </source>
</evidence>
<accession>A0A6G1IGD3</accession>
<dbReference type="AlphaFoldDB" id="A0A6G1IGD3"/>
<dbReference type="EMBL" id="MU005627">
    <property type="protein sequence ID" value="KAF2676959.1"/>
    <property type="molecule type" value="Genomic_DNA"/>
</dbReference>
<dbReference type="Proteomes" id="UP000799291">
    <property type="component" value="Unassembled WGS sequence"/>
</dbReference>
<keyword evidence="2" id="KW-1185">Reference proteome</keyword>
<sequence length="213" mass="23371">MSALQSEILAGRWAAVLDTMDHSNSPSPSVLLAFLFQVLFPLFSTCSPIDSSFPLEPFESLLYLQLSSSGRSFRTGRCPELGPEPVDGVFEMPKFDSTDQFGRALCSSSILSATRNHHAKEKSTPLPSSALAEVTRSQRDEMMKEVYSFTDKETRDQVLSLSPSERLDPRAGIATRLKRQCFSQTVSHLDAQDCIESAVNNTPTHSPTRGPAG</sequence>
<proteinExistence type="predicted"/>
<reference evidence="1" key="1">
    <citation type="journal article" date="2020" name="Stud. Mycol.">
        <title>101 Dothideomycetes genomes: a test case for predicting lifestyles and emergence of pathogens.</title>
        <authorList>
            <person name="Haridas S."/>
            <person name="Albert R."/>
            <person name="Binder M."/>
            <person name="Bloem J."/>
            <person name="Labutti K."/>
            <person name="Salamov A."/>
            <person name="Andreopoulos B."/>
            <person name="Baker S."/>
            <person name="Barry K."/>
            <person name="Bills G."/>
            <person name="Bluhm B."/>
            <person name="Cannon C."/>
            <person name="Castanera R."/>
            <person name="Culley D."/>
            <person name="Daum C."/>
            <person name="Ezra D."/>
            <person name="Gonzalez J."/>
            <person name="Henrissat B."/>
            <person name="Kuo A."/>
            <person name="Liang C."/>
            <person name="Lipzen A."/>
            <person name="Lutzoni F."/>
            <person name="Magnuson J."/>
            <person name="Mondo S."/>
            <person name="Nolan M."/>
            <person name="Ohm R."/>
            <person name="Pangilinan J."/>
            <person name="Park H.-J."/>
            <person name="Ramirez L."/>
            <person name="Alfaro M."/>
            <person name="Sun H."/>
            <person name="Tritt A."/>
            <person name="Yoshinaga Y."/>
            <person name="Zwiers L.-H."/>
            <person name="Turgeon B."/>
            <person name="Goodwin S."/>
            <person name="Spatafora J."/>
            <person name="Crous P."/>
            <person name="Grigoriev I."/>
        </authorList>
    </citation>
    <scope>NUCLEOTIDE SEQUENCE</scope>
    <source>
        <strain evidence="1">CBS 122367</strain>
    </source>
</reference>